<dbReference type="EMBL" id="UYRR01035165">
    <property type="protein sequence ID" value="VDK63757.1"/>
    <property type="molecule type" value="Genomic_DNA"/>
</dbReference>
<evidence type="ECO:0000313" key="4">
    <source>
        <dbReference type="WBParaSite" id="ASIM_0001880101-mRNA-1"/>
    </source>
</evidence>
<reference evidence="2 3" key="2">
    <citation type="submission" date="2018-11" db="EMBL/GenBank/DDBJ databases">
        <authorList>
            <consortium name="Pathogen Informatics"/>
        </authorList>
    </citation>
    <scope>NUCLEOTIDE SEQUENCE [LARGE SCALE GENOMIC DNA]</scope>
</reference>
<keyword evidence="3" id="KW-1185">Reference proteome</keyword>
<organism evidence="4">
    <name type="scientific">Anisakis simplex</name>
    <name type="common">Herring worm</name>
    <dbReference type="NCBI Taxonomy" id="6269"/>
    <lineage>
        <taxon>Eukaryota</taxon>
        <taxon>Metazoa</taxon>
        <taxon>Ecdysozoa</taxon>
        <taxon>Nematoda</taxon>
        <taxon>Chromadorea</taxon>
        <taxon>Rhabditida</taxon>
        <taxon>Spirurina</taxon>
        <taxon>Ascaridomorpha</taxon>
        <taxon>Ascaridoidea</taxon>
        <taxon>Anisakidae</taxon>
        <taxon>Anisakis</taxon>
        <taxon>Anisakis simplex complex</taxon>
    </lineage>
</organism>
<dbReference type="InterPro" id="IPR000010">
    <property type="entry name" value="Cystatin_dom"/>
</dbReference>
<reference evidence="4" key="1">
    <citation type="submission" date="2017-02" db="UniProtKB">
        <authorList>
            <consortium name="WormBaseParasite"/>
        </authorList>
    </citation>
    <scope>IDENTIFICATION</scope>
</reference>
<dbReference type="AlphaFoldDB" id="A0A0M3KCU9"/>
<dbReference type="WBParaSite" id="ASIM_0001880101-mRNA-1">
    <property type="protein sequence ID" value="ASIM_0001880101-mRNA-1"/>
    <property type="gene ID" value="ASIM_0001880101"/>
</dbReference>
<dbReference type="Gene3D" id="3.10.450.10">
    <property type="match status" value="1"/>
</dbReference>
<dbReference type="CDD" id="cd00042">
    <property type="entry name" value="CY"/>
    <property type="match status" value="1"/>
</dbReference>
<proteinExistence type="predicted"/>
<accession>A0A0M3KCU9</accession>
<name>A0A0M3KCU9_ANISI</name>
<dbReference type="OrthoDB" id="110606at2759"/>
<dbReference type="InterPro" id="IPR046350">
    <property type="entry name" value="Cystatin_sf"/>
</dbReference>
<sequence length="108" mass="12030">MLHLFTVCFIVLSAITTVLGVETQGGWKEQNVDSKDVKELTTRAMNSLNLQMNDLYYWIPIKKVSFKNFEAANCAQKEGGDKKIFTVTIWLEPSKNSGQATIISVGDA</sequence>
<protein>
    <submittedName>
        <fullName evidence="4">Cystatin domain-containing protein</fullName>
    </submittedName>
</protein>
<evidence type="ECO:0000313" key="2">
    <source>
        <dbReference type="EMBL" id="VDK63757.1"/>
    </source>
</evidence>
<feature type="chain" id="PRO_5043121431" evidence="1">
    <location>
        <begin position="21"/>
        <end position="108"/>
    </location>
</feature>
<feature type="signal peptide" evidence="1">
    <location>
        <begin position="1"/>
        <end position="20"/>
    </location>
</feature>
<dbReference type="GO" id="GO:0004869">
    <property type="term" value="F:cysteine-type endopeptidase inhibitor activity"/>
    <property type="evidence" value="ECO:0007669"/>
    <property type="project" value="InterPro"/>
</dbReference>
<gene>
    <name evidence="2" type="ORF">ASIM_LOCUS18197</name>
</gene>
<dbReference type="SUPFAM" id="SSF54403">
    <property type="entry name" value="Cystatin/monellin"/>
    <property type="match status" value="1"/>
</dbReference>
<evidence type="ECO:0000313" key="3">
    <source>
        <dbReference type="Proteomes" id="UP000267096"/>
    </source>
</evidence>
<keyword evidence="1" id="KW-0732">Signal</keyword>
<evidence type="ECO:0000256" key="1">
    <source>
        <dbReference type="SAM" id="SignalP"/>
    </source>
</evidence>
<dbReference type="Proteomes" id="UP000267096">
    <property type="component" value="Unassembled WGS sequence"/>
</dbReference>